<keyword evidence="11" id="KW-0539">Nucleus</keyword>
<name>A0A1I8EER0_WUCBA</name>
<accession>A0A1I8EER0</accession>
<evidence type="ECO:0000313" key="15">
    <source>
        <dbReference type="WBParaSite" id="maker-PairedContig_1763-snap-gene-0.28-mRNA-1"/>
    </source>
</evidence>
<feature type="compositionally biased region" description="Basic and acidic residues" evidence="13">
    <location>
        <begin position="59"/>
        <end position="68"/>
    </location>
</feature>
<feature type="domain" description="SET" evidence="14">
    <location>
        <begin position="110"/>
        <end position="241"/>
    </location>
</feature>
<evidence type="ECO:0000256" key="2">
    <source>
        <dbReference type="ARBA" id="ARBA00004286"/>
    </source>
</evidence>
<dbReference type="GO" id="GO:0140944">
    <property type="term" value="F:histone H4K20 monomethyltransferase activity"/>
    <property type="evidence" value="ECO:0007669"/>
    <property type="project" value="UniProtKB-EC"/>
</dbReference>
<dbReference type="InterPro" id="IPR016858">
    <property type="entry name" value="KMT5A-like"/>
</dbReference>
<dbReference type="PANTHER" id="PTHR46167:SF1">
    <property type="entry name" value="N-LYSINE METHYLTRANSFERASE KMT5A"/>
    <property type="match status" value="1"/>
</dbReference>
<dbReference type="AlphaFoldDB" id="A0A1I8EER0"/>
<dbReference type="GO" id="GO:0005700">
    <property type="term" value="C:polytene chromosome"/>
    <property type="evidence" value="ECO:0007669"/>
    <property type="project" value="TreeGrafter"/>
</dbReference>
<dbReference type="Gene3D" id="2.170.270.10">
    <property type="entry name" value="SET domain"/>
    <property type="match status" value="1"/>
</dbReference>
<sequence>MVITIRLAYGTDEKRQTILLHRGLPVSALSNRMLDKIVHRKRGSARSTKKKTTRKGKSVGKEAEKSDDASTHKITEYFPLRRSSRKTEKQLEQEERDAMANAILTGSNEEFLEIFECEEKGRGIRTLRNFQKNEFVVDRLLTCGLRIVSGEIIDLRLARIREREYAKDDSIGSFMYFFKYQNKQYCVDATDETPYKGRLINHSVIRPNLKTKVIELNGSKHLILIAKRDIDIGEELLYDYGDRTPCTVAENPWLLNS</sequence>
<evidence type="ECO:0000313" key="16">
    <source>
        <dbReference type="WBParaSite" id="maker-PairedContig_1765-snap-gene-1.22-mRNA-1"/>
    </source>
</evidence>
<dbReference type="InterPro" id="IPR001214">
    <property type="entry name" value="SET_dom"/>
</dbReference>
<dbReference type="GO" id="GO:0006357">
    <property type="term" value="P:regulation of transcription by RNA polymerase II"/>
    <property type="evidence" value="ECO:0007669"/>
    <property type="project" value="TreeGrafter"/>
</dbReference>
<dbReference type="InterPro" id="IPR046341">
    <property type="entry name" value="SET_dom_sf"/>
</dbReference>
<evidence type="ECO:0000256" key="3">
    <source>
        <dbReference type="ARBA" id="ARBA00012187"/>
    </source>
</evidence>
<dbReference type="GO" id="GO:0032259">
    <property type="term" value="P:methylation"/>
    <property type="evidence" value="ECO:0007669"/>
    <property type="project" value="UniProtKB-KW"/>
</dbReference>
<keyword evidence="10" id="KW-0804">Transcription</keyword>
<comment type="catalytic activity">
    <reaction evidence="12">
        <text>L-lysyl(20)-[histone H4] + S-adenosyl-L-methionine = N(6)-methyl-L-lysyl(20)-[histone H4] + S-adenosyl-L-homocysteine + H(+)</text>
        <dbReference type="Rhea" id="RHEA:60344"/>
        <dbReference type="Rhea" id="RHEA-COMP:15554"/>
        <dbReference type="Rhea" id="RHEA-COMP:15555"/>
        <dbReference type="ChEBI" id="CHEBI:15378"/>
        <dbReference type="ChEBI" id="CHEBI:29969"/>
        <dbReference type="ChEBI" id="CHEBI:57856"/>
        <dbReference type="ChEBI" id="CHEBI:59789"/>
        <dbReference type="ChEBI" id="CHEBI:61929"/>
        <dbReference type="EC" id="2.1.1.361"/>
    </reaction>
</comment>
<evidence type="ECO:0000256" key="11">
    <source>
        <dbReference type="ARBA" id="ARBA00023242"/>
    </source>
</evidence>
<dbReference type="GO" id="GO:0005634">
    <property type="term" value="C:nucleus"/>
    <property type="evidence" value="ECO:0007669"/>
    <property type="project" value="UniProtKB-SubCell"/>
</dbReference>
<evidence type="ECO:0000256" key="9">
    <source>
        <dbReference type="ARBA" id="ARBA00023015"/>
    </source>
</evidence>
<evidence type="ECO:0000256" key="1">
    <source>
        <dbReference type="ARBA" id="ARBA00004123"/>
    </source>
</evidence>
<evidence type="ECO:0000256" key="4">
    <source>
        <dbReference type="ARBA" id="ARBA00022454"/>
    </source>
</evidence>
<evidence type="ECO:0000259" key="14">
    <source>
        <dbReference type="PROSITE" id="PS50280"/>
    </source>
</evidence>
<evidence type="ECO:0000256" key="8">
    <source>
        <dbReference type="ARBA" id="ARBA00022853"/>
    </source>
</evidence>
<keyword evidence="5" id="KW-0489">Methyltransferase</keyword>
<dbReference type="WBParaSite" id="maker-PairedContig_1765-snap-gene-1.22-mRNA-1">
    <property type="protein sequence ID" value="maker-PairedContig_1765-snap-gene-1.22-mRNA-1"/>
    <property type="gene ID" value="maker-PairedContig_1765-snap-gene-1.22"/>
</dbReference>
<dbReference type="InterPro" id="IPR047266">
    <property type="entry name" value="KMT5A-like_SET"/>
</dbReference>
<dbReference type="WBParaSite" id="maker-PairedContig_1763-snap-gene-0.28-mRNA-1">
    <property type="protein sequence ID" value="maker-PairedContig_1763-snap-gene-0.28-mRNA-1"/>
    <property type="gene ID" value="maker-PairedContig_1763-snap-gene-0.28"/>
</dbReference>
<evidence type="ECO:0000256" key="7">
    <source>
        <dbReference type="ARBA" id="ARBA00022691"/>
    </source>
</evidence>
<evidence type="ECO:0000256" key="13">
    <source>
        <dbReference type="SAM" id="MobiDB-lite"/>
    </source>
</evidence>
<keyword evidence="8" id="KW-0156">Chromatin regulator</keyword>
<dbReference type="Pfam" id="PF00856">
    <property type="entry name" value="SET"/>
    <property type="match status" value="1"/>
</dbReference>
<dbReference type="GO" id="GO:0043516">
    <property type="term" value="P:regulation of DNA damage response, signal transduction by p53 class mediator"/>
    <property type="evidence" value="ECO:0007669"/>
    <property type="project" value="TreeGrafter"/>
</dbReference>
<dbReference type="STRING" id="6293.A0A1I8EER0"/>
<keyword evidence="7" id="KW-0949">S-adenosyl-L-methionine</keyword>
<dbReference type="InterPro" id="IPR051760">
    <property type="entry name" value="KMT5A"/>
</dbReference>
<keyword evidence="4" id="KW-0158">Chromosome</keyword>
<comment type="subcellular location">
    <subcellularLocation>
        <location evidence="2">Chromosome</location>
    </subcellularLocation>
    <subcellularLocation>
        <location evidence="1">Nucleus</location>
    </subcellularLocation>
</comment>
<evidence type="ECO:0000256" key="12">
    <source>
        <dbReference type="ARBA" id="ARBA00047784"/>
    </source>
</evidence>
<dbReference type="PANTHER" id="PTHR46167">
    <property type="entry name" value="N-LYSINE METHYLTRANSFERASE KMT5A"/>
    <property type="match status" value="1"/>
</dbReference>
<proteinExistence type="predicted"/>
<dbReference type="CDD" id="cd10528">
    <property type="entry name" value="SET_SETD8"/>
    <property type="match status" value="1"/>
</dbReference>
<feature type="region of interest" description="Disordered" evidence="13">
    <location>
        <begin position="39"/>
        <end position="68"/>
    </location>
</feature>
<dbReference type="SMART" id="SM00317">
    <property type="entry name" value="SET"/>
    <property type="match status" value="1"/>
</dbReference>
<dbReference type="SUPFAM" id="SSF82199">
    <property type="entry name" value="SET domain"/>
    <property type="match status" value="1"/>
</dbReference>
<evidence type="ECO:0000256" key="5">
    <source>
        <dbReference type="ARBA" id="ARBA00022603"/>
    </source>
</evidence>
<dbReference type="EC" id="2.1.1.361" evidence="3"/>
<reference evidence="15 16" key="1">
    <citation type="submission" date="2016-11" db="UniProtKB">
        <authorList>
            <consortium name="WormBaseParasite"/>
        </authorList>
    </citation>
    <scope>IDENTIFICATION</scope>
    <source>
        <strain evidence="15 16">pt0022</strain>
    </source>
</reference>
<protein>
    <recommendedName>
        <fullName evidence="3">[histone H4]-lysine(20) N-methyltransferase</fullName>
        <ecNumber evidence="3">2.1.1.361</ecNumber>
    </recommendedName>
</protein>
<organism evidence="16">
    <name type="scientific">Wuchereria bancrofti</name>
    <dbReference type="NCBI Taxonomy" id="6293"/>
    <lineage>
        <taxon>Eukaryota</taxon>
        <taxon>Metazoa</taxon>
        <taxon>Ecdysozoa</taxon>
        <taxon>Nematoda</taxon>
        <taxon>Chromadorea</taxon>
        <taxon>Rhabditida</taxon>
        <taxon>Spirurina</taxon>
        <taxon>Spiruromorpha</taxon>
        <taxon>Filarioidea</taxon>
        <taxon>Onchocercidae</taxon>
        <taxon>Wuchereria</taxon>
    </lineage>
</organism>
<keyword evidence="6" id="KW-0808">Transferase</keyword>
<dbReference type="PROSITE" id="PS50280">
    <property type="entry name" value="SET"/>
    <property type="match status" value="1"/>
</dbReference>
<keyword evidence="9" id="KW-0805">Transcription regulation</keyword>
<evidence type="ECO:0000256" key="10">
    <source>
        <dbReference type="ARBA" id="ARBA00023163"/>
    </source>
</evidence>
<dbReference type="PROSITE" id="PS51571">
    <property type="entry name" value="SAM_MT43_PR_SET"/>
    <property type="match status" value="1"/>
</dbReference>
<evidence type="ECO:0000256" key="6">
    <source>
        <dbReference type="ARBA" id="ARBA00022679"/>
    </source>
</evidence>
<feature type="compositionally biased region" description="Basic residues" evidence="13">
    <location>
        <begin position="39"/>
        <end position="58"/>
    </location>
</feature>